<dbReference type="AlphaFoldDB" id="A0A0R1LHN6"/>
<feature type="transmembrane region" description="Helical" evidence="1">
    <location>
        <begin position="278"/>
        <end position="298"/>
    </location>
</feature>
<keyword evidence="3" id="KW-1185">Reference proteome</keyword>
<feature type="transmembrane region" description="Helical" evidence="1">
    <location>
        <begin position="310"/>
        <end position="328"/>
    </location>
</feature>
<sequence>MLAKLKAKLNSRECQYLALFTLLGFFIMLICSYTSPAFYFDYSPDNNAFFTVGKAMAHGQVLYKDIFEQKGPYIYLLHVIAYLVAQRSFVFIYFYESLTLIASMYLTYRIAKLVLTTPQALLVGILSPALFLYHPYYDYGDTAEFFALPLILSLIYLIMLLVVHHLRVSPWWFFAQGLFVGIEFFSKYTLLGGWIVFYLFMGVYLLRRKNWLMLKQLILWSGAGFLLATVPWIVYFAVVHGLKSFIAVYFLFNTQVYMTSSVSFFANLVQSTSLLSQFFLSSVVFFMLGLVGTLAITFRTDILPGTFAKSLYLLVFLGNDIFALYGYSSGNVFQYYQLVYFPFFVLPLIYFCKLFFDRQTIRSDDDVLTILATILVSLFLVLGVNNNFTSSRLFPNNASVTDRHTKVPQAPAQTEFGDLMRAQTTGKMTLLNYGSIDMGFYTASGAVPTQYYFQNYNIPARSDPTILNSQVNAIRHKQVEWVVFNTPAGKSPQAWKGLSYKPGQITDGNLNPGTAQMSKSLYRNYRYVAQHTQSFENMNVTYWLFQRKGN</sequence>
<evidence type="ECO:0000256" key="1">
    <source>
        <dbReference type="SAM" id="Phobius"/>
    </source>
</evidence>
<accession>A0A0R1LHN6</accession>
<comment type="caution">
    <text evidence="2">The sequence shown here is derived from an EMBL/GenBank/DDBJ whole genome shotgun (WGS) entry which is preliminary data.</text>
</comment>
<organism evidence="2 3">
    <name type="scientific">Levilactobacillus acidifarinae DSM 19394 = JCM 15949</name>
    <dbReference type="NCBI Taxonomy" id="1423715"/>
    <lineage>
        <taxon>Bacteria</taxon>
        <taxon>Bacillati</taxon>
        <taxon>Bacillota</taxon>
        <taxon>Bacilli</taxon>
        <taxon>Lactobacillales</taxon>
        <taxon>Lactobacillaceae</taxon>
        <taxon>Levilactobacillus</taxon>
    </lineage>
</organism>
<evidence type="ECO:0000313" key="2">
    <source>
        <dbReference type="EMBL" id="KRK94984.1"/>
    </source>
</evidence>
<name>A0A0R1LHN6_9LACO</name>
<feature type="transmembrane region" description="Helical" evidence="1">
    <location>
        <begin position="245"/>
        <end position="266"/>
    </location>
</feature>
<dbReference type="OrthoDB" id="5056808at2"/>
<dbReference type="STRING" id="1423715.FD25_GL002169"/>
<reference evidence="2 3" key="1">
    <citation type="journal article" date="2015" name="Genome Announc.">
        <title>Expanding the biotechnology potential of lactobacilli through comparative genomics of 213 strains and associated genera.</title>
        <authorList>
            <person name="Sun Z."/>
            <person name="Harris H.M."/>
            <person name="McCann A."/>
            <person name="Guo C."/>
            <person name="Argimon S."/>
            <person name="Zhang W."/>
            <person name="Yang X."/>
            <person name="Jeffery I.B."/>
            <person name="Cooney J.C."/>
            <person name="Kagawa T.F."/>
            <person name="Liu W."/>
            <person name="Song Y."/>
            <person name="Salvetti E."/>
            <person name="Wrobel A."/>
            <person name="Rasinkangas P."/>
            <person name="Parkhill J."/>
            <person name="Rea M.C."/>
            <person name="O'Sullivan O."/>
            <person name="Ritari J."/>
            <person name="Douillard F.P."/>
            <person name="Paul Ross R."/>
            <person name="Yang R."/>
            <person name="Briner A.E."/>
            <person name="Felis G.E."/>
            <person name="de Vos W.M."/>
            <person name="Barrangou R."/>
            <person name="Klaenhammer T.R."/>
            <person name="Caufield P.W."/>
            <person name="Cui Y."/>
            <person name="Zhang H."/>
            <person name="O'Toole P.W."/>
        </authorList>
    </citation>
    <scope>NUCLEOTIDE SEQUENCE [LARGE SCALE GENOMIC DNA]</scope>
    <source>
        <strain evidence="2 3">DSM 19394</strain>
    </source>
</reference>
<keyword evidence="1" id="KW-0812">Transmembrane</keyword>
<dbReference type="Proteomes" id="UP000051955">
    <property type="component" value="Unassembled WGS sequence"/>
</dbReference>
<dbReference type="EMBL" id="AZDV01000023">
    <property type="protein sequence ID" value="KRK94984.1"/>
    <property type="molecule type" value="Genomic_DNA"/>
</dbReference>
<gene>
    <name evidence="2" type="ORF">FD25_GL002169</name>
</gene>
<evidence type="ECO:0000313" key="3">
    <source>
        <dbReference type="Proteomes" id="UP000051955"/>
    </source>
</evidence>
<protein>
    <submittedName>
        <fullName evidence="2">Teichoic acid polysaccharide glycosyl transferase</fullName>
    </submittedName>
</protein>
<proteinExistence type="predicted"/>
<feature type="transmembrane region" description="Helical" evidence="1">
    <location>
        <begin position="184"/>
        <end position="206"/>
    </location>
</feature>
<dbReference type="PATRIC" id="fig|1423715.3.peg.2240"/>
<dbReference type="RefSeq" id="WP_057802959.1">
    <property type="nucleotide sequence ID" value="NZ_AZDV01000023.1"/>
</dbReference>
<keyword evidence="1" id="KW-1133">Transmembrane helix</keyword>
<feature type="transmembrane region" description="Helical" evidence="1">
    <location>
        <begin position="145"/>
        <end position="163"/>
    </location>
</feature>
<keyword evidence="1" id="KW-0472">Membrane</keyword>
<dbReference type="GO" id="GO:0016740">
    <property type="term" value="F:transferase activity"/>
    <property type="evidence" value="ECO:0007669"/>
    <property type="project" value="UniProtKB-KW"/>
</dbReference>
<feature type="transmembrane region" description="Helical" evidence="1">
    <location>
        <begin position="113"/>
        <end position="133"/>
    </location>
</feature>
<feature type="transmembrane region" description="Helical" evidence="1">
    <location>
        <begin position="334"/>
        <end position="356"/>
    </location>
</feature>
<feature type="transmembrane region" description="Helical" evidence="1">
    <location>
        <begin position="218"/>
        <end position="238"/>
    </location>
</feature>
<keyword evidence="2" id="KW-0808">Transferase</keyword>
<feature type="transmembrane region" description="Helical" evidence="1">
    <location>
        <begin position="73"/>
        <end position="93"/>
    </location>
</feature>
<feature type="transmembrane region" description="Helical" evidence="1">
    <location>
        <begin position="368"/>
        <end position="388"/>
    </location>
</feature>
<feature type="transmembrane region" description="Helical" evidence="1">
    <location>
        <begin position="16"/>
        <end position="40"/>
    </location>
</feature>